<feature type="region of interest" description="Disordered" evidence="1">
    <location>
        <begin position="651"/>
        <end position="896"/>
    </location>
</feature>
<name>A0A1E3I8D6_9TREE</name>
<feature type="compositionally biased region" description="Polar residues" evidence="1">
    <location>
        <begin position="794"/>
        <end position="814"/>
    </location>
</feature>
<evidence type="ECO:0000313" key="4">
    <source>
        <dbReference type="EMBL" id="ODN84842.1"/>
    </source>
</evidence>
<dbReference type="GO" id="GO:0006974">
    <property type="term" value="P:DNA damage response"/>
    <property type="evidence" value="ECO:0007669"/>
    <property type="project" value="UniProtKB-ARBA"/>
</dbReference>
<dbReference type="Proteomes" id="UP000094065">
    <property type="component" value="Unassembled WGS sequence"/>
</dbReference>
<dbReference type="Pfam" id="PF18380">
    <property type="entry name" value="GEN1_C"/>
    <property type="match status" value="1"/>
</dbReference>
<comment type="caution">
    <text evidence="4">The sequence shown here is derived from an EMBL/GenBank/DDBJ whole genome shotgun (WGS) entry which is preliminary data.</text>
</comment>
<dbReference type="PRINTS" id="PR00853">
    <property type="entry name" value="XPGRADSUPER"/>
</dbReference>
<dbReference type="GO" id="GO:0017108">
    <property type="term" value="F:5'-flap endonuclease activity"/>
    <property type="evidence" value="ECO:0007669"/>
    <property type="project" value="TreeGrafter"/>
</dbReference>
<feature type="region of interest" description="Disordered" evidence="1">
    <location>
        <begin position="325"/>
        <end position="349"/>
    </location>
</feature>
<sequence>MGVHGLWDLLRPAAAATSLSTLSRDAFLSNKNGLRALTVGIDASIWIFHAQVVLQGENPFLRTIFMKITALLRHPLIPVFVFDGPNKPNVKRNQRVTGNFGTHDNRSRQFKAFLDSCGLEWWNAPGEAEAELAVMNRQGKIDAILSDDADALLFGATCLLRNPSATLSGAQASKTSQGNASSSHQRQYEVYTSSAIKDMWGAKEGTQLKTEEDCRLAMVLVALLSGGDYTPEGTFSIGPTISHGLASAGISSKLNDYIHNKSSFQDALPDIQLEIIQELRTNGTKQVGRRYPDRANKISAITPEELFPPATLEAYLNPCTSPRDDKSKGWPGFGQGSASGIRGKGRNEGRGDMEGFASACEKYFEWGTKDLVCKKFGGESLGVFGSQIMNSAREAVRARDAFMRANGSNETPTRLTSYFQQSVPGSSSRSKGGETPQSVPPSQPPSRNPPPHILAIHSTHPDPTNKNLLEYRISFHHAALADRCAEAMIGTRMDPGQLPEEERERLGLVGRKEQDEEGLPATQGAAAAKTETRVWVPEYLVKEAWPGMVQEYEDKLAAKSKSKKKGKAVPPKKAVEKEKPKPKSKKVVLEADGEDTGAFTSFFSSHPIPPSDPVQEDEDWDALFRMSDEEPVVSRPALVPKRAQVVGEVIDLCLSPSPPRVPTAESKKRLARSPLASSQSSALSGGEKSESSVRTVRRARKKRSPVPTSPSRSSPVPTSADQTLPTASNAPRFSARQWGQKAVSSPAVFTARPAASSGVIDLCNTSSDEDEVVPLPRRRAVRASKGLAAEPGVLTSSQRPNATSPRMTRSSSVSLPAAEKSTTRPSKTVKGGSILNHPLFSAVSVMSPPPPSPAGKGQTQASSEFTSGLGSPKAKGKERSGSPTLHPRRPMYRMISETEEGEVIDCTRRRVVGRRCALSLYPD</sequence>
<feature type="compositionally biased region" description="Low complexity" evidence="1">
    <location>
        <begin position="672"/>
        <end position="684"/>
    </location>
</feature>
<dbReference type="InterPro" id="IPR041177">
    <property type="entry name" value="GEN1_C"/>
</dbReference>
<dbReference type="RefSeq" id="XP_018998645.1">
    <property type="nucleotide sequence ID" value="XM_019133940.1"/>
</dbReference>
<dbReference type="SMART" id="SM00485">
    <property type="entry name" value="XPGN"/>
    <property type="match status" value="1"/>
</dbReference>
<dbReference type="STRING" id="1295533.A0A1E3I8D6"/>
<feature type="region of interest" description="Disordered" evidence="1">
    <location>
        <begin position="405"/>
        <end position="461"/>
    </location>
</feature>
<dbReference type="GeneID" id="30152011"/>
<feature type="compositionally biased region" description="Pro residues" evidence="1">
    <location>
        <begin position="438"/>
        <end position="452"/>
    </location>
</feature>
<feature type="compositionally biased region" description="Low complexity" evidence="1">
    <location>
        <begin position="705"/>
        <end position="719"/>
    </location>
</feature>
<dbReference type="InterPro" id="IPR006086">
    <property type="entry name" value="XPG-I_dom"/>
</dbReference>
<evidence type="ECO:0008006" key="6">
    <source>
        <dbReference type="Google" id="ProtNLM"/>
    </source>
</evidence>
<dbReference type="PANTHER" id="PTHR11081">
    <property type="entry name" value="FLAP ENDONUCLEASE FAMILY MEMBER"/>
    <property type="match status" value="1"/>
</dbReference>
<dbReference type="EMBL" id="AWGJ01000001">
    <property type="protein sequence ID" value="ODN84842.1"/>
    <property type="molecule type" value="Genomic_DNA"/>
</dbReference>
<reference evidence="4 5" key="1">
    <citation type="submission" date="2016-06" db="EMBL/GenBank/DDBJ databases">
        <title>Evolution of pathogenesis and genome organization in the Tremellales.</title>
        <authorList>
            <person name="Cuomo C."/>
            <person name="Litvintseva A."/>
            <person name="Heitman J."/>
            <person name="Chen Y."/>
            <person name="Sun S."/>
            <person name="Springer D."/>
            <person name="Dromer F."/>
            <person name="Young S."/>
            <person name="Zeng Q."/>
            <person name="Chapman S."/>
            <person name="Gujja S."/>
            <person name="Saif S."/>
            <person name="Birren B."/>
        </authorList>
    </citation>
    <scope>NUCLEOTIDE SEQUENCE [LARGE SCALE GENOMIC DNA]</scope>
    <source>
        <strain evidence="4 5">CBS 6039</strain>
    </source>
</reference>
<feature type="compositionally biased region" description="Polar residues" evidence="1">
    <location>
        <begin position="406"/>
        <end position="430"/>
    </location>
</feature>
<feature type="domain" description="XPG-I" evidence="2">
    <location>
        <begin position="115"/>
        <end position="201"/>
    </location>
</feature>
<evidence type="ECO:0000259" key="2">
    <source>
        <dbReference type="SMART" id="SM00484"/>
    </source>
</evidence>
<gene>
    <name evidence="4" type="ORF">L202_00702</name>
</gene>
<dbReference type="OrthoDB" id="2959108at2759"/>
<dbReference type="Pfam" id="PF00867">
    <property type="entry name" value="XPG_I"/>
    <property type="match status" value="1"/>
</dbReference>
<dbReference type="Gene3D" id="3.40.50.1010">
    <property type="entry name" value="5'-nuclease"/>
    <property type="match status" value="2"/>
</dbReference>
<organism evidence="4 5">
    <name type="scientific">Cryptococcus amylolentus CBS 6039</name>
    <dbReference type="NCBI Taxonomy" id="1295533"/>
    <lineage>
        <taxon>Eukaryota</taxon>
        <taxon>Fungi</taxon>
        <taxon>Dikarya</taxon>
        <taxon>Basidiomycota</taxon>
        <taxon>Agaricomycotina</taxon>
        <taxon>Tremellomycetes</taxon>
        <taxon>Tremellales</taxon>
        <taxon>Cryptococcaceae</taxon>
        <taxon>Cryptococcus</taxon>
    </lineage>
</organism>
<feature type="compositionally biased region" description="Polar residues" evidence="1">
    <location>
        <begin position="857"/>
        <end position="869"/>
    </location>
</feature>
<feature type="region of interest" description="Disordered" evidence="1">
    <location>
        <begin position="558"/>
        <end position="625"/>
    </location>
</feature>
<evidence type="ECO:0000313" key="5">
    <source>
        <dbReference type="Proteomes" id="UP000094065"/>
    </source>
</evidence>
<feature type="domain" description="XPG N-terminal" evidence="3">
    <location>
        <begin position="1"/>
        <end position="99"/>
    </location>
</feature>
<protein>
    <recommendedName>
        <fullName evidence="6">XPG-I domain-containing protein</fullName>
    </recommendedName>
</protein>
<feature type="compositionally biased region" description="Basic residues" evidence="1">
    <location>
        <begin position="695"/>
        <end position="704"/>
    </location>
</feature>
<feature type="compositionally biased region" description="Basic residues" evidence="1">
    <location>
        <begin position="558"/>
        <end position="567"/>
    </location>
</feature>
<accession>A0A1E3I8D6</accession>
<dbReference type="InterPro" id="IPR006085">
    <property type="entry name" value="XPG_DNA_repair_N"/>
</dbReference>
<dbReference type="InterPro" id="IPR029060">
    <property type="entry name" value="PIN-like_dom_sf"/>
</dbReference>
<dbReference type="CDD" id="cd09870">
    <property type="entry name" value="PIN_YEN1"/>
    <property type="match status" value="1"/>
</dbReference>
<evidence type="ECO:0000256" key="1">
    <source>
        <dbReference type="SAM" id="MobiDB-lite"/>
    </source>
</evidence>
<dbReference type="SUPFAM" id="SSF88723">
    <property type="entry name" value="PIN domain-like"/>
    <property type="match status" value="1"/>
</dbReference>
<dbReference type="Pfam" id="PF00752">
    <property type="entry name" value="XPG_N"/>
    <property type="match status" value="1"/>
</dbReference>
<dbReference type="AlphaFoldDB" id="A0A1E3I8D6"/>
<feature type="compositionally biased region" description="Polar residues" evidence="1">
    <location>
        <begin position="720"/>
        <end position="731"/>
    </location>
</feature>
<dbReference type="InterPro" id="IPR006084">
    <property type="entry name" value="XPG/Rad2"/>
</dbReference>
<keyword evidence="5" id="KW-1185">Reference proteome</keyword>
<proteinExistence type="predicted"/>
<dbReference type="SMART" id="SM00484">
    <property type="entry name" value="XPGI"/>
    <property type="match status" value="1"/>
</dbReference>
<dbReference type="PANTHER" id="PTHR11081:SF75">
    <property type="entry name" value="ENDONUCLEASE, PUTATIVE (AFU_ORTHOLOGUE AFUA_3G13260)-RELATED"/>
    <property type="match status" value="1"/>
</dbReference>
<evidence type="ECO:0000259" key="3">
    <source>
        <dbReference type="SMART" id="SM00485"/>
    </source>
</evidence>